<gene>
    <name evidence="1" type="ORF">D6851_10395</name>
</gene>
<comment type="caution">
    <text evidence="1">The sequence shown here is derived from an EMBL/GenBank/DDBJ whole genome shotgun (WGS) entry which is preliminary data.</text>
</comment>
<dbReference type="Proteomes" id="UP000284395">
    <property type="component" value="Unassembled WGS sequence"/>
</dbReference>
<accession>A0A420EJ10</accession>
<evidence type="ECO:0000313" key="2">
    <source>
        <dbReference type="Proteomes" id="UP000284395"/>
    </source>
</evidence>
<proteinExistence type="predicted"/>
<name>A0A420EJ10_9SPHN</name>
<keyword evidence="2" id="KW-1185">Reference proteome</keyword>
<evidence type="ECO:0000313" key="1">
    <source>
        <dbReference type="EMBL" id="RKF20546.1"/>
    </source>
</evidence>
<sequence length="70" mass="7550">MPGGVTGMNDLFNVVKAPFSAECLASDARWGNRFVNPAVNHGAVVSLEMKRRTDIARQCSVNVLLSILGF</sequence>
<dbReference type="EMBL" id="RAPF01000005">
    <property type="protein sequence ID" value="RKF20546.1"/>
    <property type="molecule type" value="Genomic_DNA"/>
</dbReference>
<protein>
    <submittedName>
        <fullName evidence="1">Uncharacterized protein</fullName>
    </submittedName>
</protein>
<dbReference type="AlphaFoldDB" id="A0A420EJ10"/>
<organism evidence="1 2">
    <name type="scientific">Altericroceibacterium spongiae</name>
    <dbReference type="NCBI Taxonomy" id="2320269"/>
    <lineage>
        <taxon>Bacteria</taxon>
        <taxon>Pseudomonadati</taxon>
        <taxon>Pseudomonadota</taxon>
        <taxon>Alphaproteobacteria</taxon>
        <taxon>Sphingomonadales</taxon>
        <taxon>Erythrobacteraceae</taxon>
        <taxon>Altericroceibacterium</taxon>
    </lineage>
</organism>
<reference evidence="1 2" key="1">
    <citation type="submission" date="2018-09" db="EMBL/GenBank/DDBJ databases">
        <title>Altererythrobacter spongiae sp. nov., isolated from a marine sponge.</title>
        <authorList>
            <person name="Zhuang L."/>
            <person name="Luo L."/>
        </authorList>
    </citation>
    <scope>NUCLEOTIDE SEQUENCE [LARGE SCALE GENOMIC DNA]</scope>
    <source>
        <strain evidence="1 2">HN-Y73</strain>
    </source>
</reference>